<evidence type="ECO:0000256" key="2">
    <source>
        <dbReference type="ARBA" id="ARBA00022692"/>
    </source>
</evidence>
<gene>
    <name evidence="8" type="ORF">IQ266_12995</name>
</gene>
<name>A0A928Z3G3_9CYAN</name>
<keyword evidence="5" id="KW-0998">Cell outer membrane</keyword>
<feature type="signal peptide" evidence="6">
    <location>
        <begin position="1"/>
        <end position="22"/>
    </location>
</feature>
<dbReference type="Gene3D" id="2.40.160.50">
    <property type="entry name" value="membrane protein fhac: a member of the omp85/tpsb transporter family"/>
    <property type="match status" value="1"/>
</dbReference>
<organism evidence="8 9">
    <name type="scientific">Romeriopsis navalis LEGE 11480</name>
    <dbReference type="NCBI Taxonomy" id="2777977"/>
    <lineage>
        <taxon>Bacteria</taxon>
        <taxon>Bacillati</taxon>
        <taxon>Cyanobacteriota</taxon>
        <taxon>Cyanophyceae</taxon>
        <taxon>Leptolyngbyales</taxon>
        <taxon>Leptolyngbyaceae</taxon>
        <taxon>Romeriopsis</taxon>
        <taxon>Romeriopsis navalis</taxon>
    </lineage>
</organism>
<sequence length="653" mass="71333">MNRILLYIGTIAAITTIAPAYAEPPNNSEQPLQIQLDQPVVKFIEQSTEPIDSRVLVAEVVVRGVSGPLEETIYQVIKTQPGQTTTKAELQADVQRIFDTGRFARVRAEPADTPLGVRVTFFVEANPVLQKVVIRGRQVLPETVISEAFQSQYGQSLNFRDFQTSLDTIAQWYKSNGYVLAQFIDRPKIRADGVATIAVAEGSIEAIQVQFLNAEGKAKDASGKPIRGGTRDFIITREMETKPGDLFNRDRLQRDLQRIGSLGIFKDLKLKIAPGQDPRQAIVVIQPTDKLNLIVRPGFSWSSRTGFGVVGGIKAGNFGGNNQQLNLDIQAGTRNFTFDTSFTDPWIAGDPFRTSYTVRGFRSRSTSLNFEGGDTEVNLANGDRPRILRTGGAITFTRPLSKNVFKRAEWTASLGLKYQQITLQDADRNRVTQDAQGNALTASGTGRDDFLSIPMAIAQDKRNNPRTPTNGSLLRLSSEQSIPIGRGKIFSNTLRASYSKYLPTKLTRFTPGCRKAQTTARECPQTFALNLTGGTVLGKLPPYNAFSLGGSNSVRGYEDGEVGSARSFLQASAEYRFPIIPLISGTLFLDAATDLGSGSSVIGNPGGARGKSGNGFGYGLGARINSPLGPIRIDYGWNDRGDRRVHFGFGERF</sequence>
<dbReference type="InterPro" id="IPR013686">
    <property type="entry name" value="Polypept-transport_assoc_ShlB"/>
</dbReference>
<dbReference type="InterPro" id="IPR000184">
    <property type="entry name" value="Bac_surfAg_D15"/>
</dbReference>
<feature type="chain" id="PRO_5037210767" evidence="6">
    <location>
        <begin position="23"/>
        <end position="653"/>
    </location>
</feature>
<keyword evidence="2" id="KW-0812">Transmembrane</keyword>
<dbReference type="RefSeq" id="WP_264325479.1">
    <property type="nucleotide sequence ID" value="NZ_JADEXQ010000040.1"/>
</dbReference>
<dbReference type="AlphaFoldDB" id="A0A928Z3G3"/>
<dbReference type="PANTHER" id="PTHR12815:SF47">
    <property type="entry name" value="TRANSLOCATION AND ASSEMBLY MODULE SUBUNIT TAMA"/>
    <property type="match status" value="1"/>
</dbReference>
<dbReference type="Proteomes" id="UP000625316">
    <property type="component" value="Unassembled WGS sequence"/>
</dbReference>
<accession>A0A928Z3G3</accession>
<keyword evidence="3 6" id="KW-0732">Signal</keyword>
<evidence type="ECO:0000256" key="3">
    <source>
        <dbReference type="ARBA" id="ARBA00022729"/>
    </source>
</evidence>
<proteinExistence type="predicted"/>
<protein>
    <submittedName>
        <fullName evidence="8">BamA/TamA family outer membrane protein</fullName>
    </submittedName>
</protein>
<dbReference type="Gene3D" id="3.10.20.310">
    <property type="entry name" value="membrane protein fhac"/>
    <property type="match status" value="3"/>
</dbReference>
<keyword evidence="9" id="KW-1185">Reference proteome</keyword>
<dbReference type="InterPro" id="IPR039910">
    <property type="entry name" value="D15-like"/>
</dbReference>
<dbReference type="EMBL" id="JADEXQ010000040">
    <property type="protein sequence ID" value="MBE9030649.1"/>
    <property type="molecule type" value="Genomic_DNA"/>
</dbReference>
<evidence type="ECO:0000256" key="6">
    <source>
        <dbReference type="SAM" id="SignalP"/>
    </source>
</evidence>
<reference evidence="8" key="1">
    <citation type="submission" date="2020-10" db="EMBL/GenBank/DDBJ databases">
        <authorList>
            <person name="Castelo-Branco R."/>
            <person name="Eusebio N."/>
            <person name="Adriana R."/>
            <person name="Vieira A."/>
            <person name="Brugerolle De Fraissinette N."/>
            <person name="Rezende De Castro R."/>
            <person name="Schneider M.P."/>
            <person name="Vasconcelos V."/>
            <person name="Leao P.N."/>
        </authorList>
    </citation>
    <scope>NUCLEOTIDE SEQUENCE</scope>
    <source>
        <strain evidence="8">LEGE 11480</strain>
    </source>
</reference>
<feature type="domain" description="POTRA" evidence="7">
    <location>
        <begin position="127"/>
        <end position="202"/>
    </location>
</feature>
<evidence type="ECO:0000256" key="5">
    <source>
        <dbReference type="ARBA" id="ARBA00023237"/>
    </source>
</evidence>
<dbReference type="Pfam" id="PF01103">
    <property type="entry name" value="Omp85"/>
    <property type="match status" value="1"/>
</dbReference>
<dbReference type="Pfam" id="PF08479">
    <property type="entry name" value="POTRA_2"/>
    <property type="match status" value="1"/>
</dbReference>
<keyword evidence="4" id="KW-0472">Membrane</keyword>
<evidence type="ECO:0000256" key="4">
    <source>
        <dbReference type="ARBA" id="ARBA00023136"/>
    </source>
</evidence>
<evidence type="ECO:0000259" key="7">
    <source>
        <dbReference type="PROSITE" id="PS51779"/>
    </source>
</evidence>
<comment type="subcellular location">
    <subcellularLocation>
        <location evidence="1">Membrane</location>
    </subcellularLocation>
</comment>
<evidence type="ECO:0000313" key="9">
    <source>
        <dbReference type="Proteomes" id="UP000625316"/>
    </source>
</evidence>
<dbReference type="Pfam" id="PF07244">
    <property type="entry name" value="POTRA"/>
    <property type="match status" value="2"/>
</dbReference>
<dbReference type="InterPro" id="IPR034746">
    <property type="entry name" value="POTRA"/>
</dbReference>
<comment type="caution">
    <text evidence="8">The sequence shown here is derived from an EMBL/GenBank/DDBJ whole genome shotgun (WGS) entry which is preliminary data.</text>
</comment>
<dbReference type="PANTHER" id="PTHR12815">
    <property type="entry name" value="SORTING AND ASSEMBLY MACHINERY SAMM50 PROTEIN FAMILY MEMBER"/>
    <property type="match status" value="1"/>
</dbReference>
<dbReference type="InterPro" id="IPR010827">
    <property type="entry name" value="BamA/TamA_POTRA"/>
</dbReference>
<dbReference type="GO" id="GO:0019867">
    <property type="term" value="C:outer membrane"/>
    <property type="evidence" value="ECO:0007669"/>
    <property type="project" value="InterPro"/>
</dbReference>
<evidence type="ECO:0000256" key="1">
    <source>
        <dbReference type="ARBA" id="ARBA00004370"/>
    </source>
</evidence>
<dbReference type="PROSITE" id="PS51779">
    <property type="entry name" value="POTRA"/>
    <property type="match status" value="1"/>
</dbReference>
<evidence type="ECO:0000313" key="8">
    <source>
        <dbReference type="EMBL" id="MBE9030649.1"/>
    </source>
</evidence>